<dbReference type="EC" id="2.3.1.179" evidence="3 14"/>
<dbReference type="InterPro" id="IPR020841">
    <property type="entry name" value="PKS_Beta-ketoAc_synthase_dom"/>
</dbReference>
<dbReference type="Pfam" id="PF00109">
    <property type="entry name" value="ketoacyl-synt"/>
    <property type="match status" value="1"/>
</dbReference>
<organism evidence="17 18">
    <name type="scientific">Jeotgalicoccus nanhaiensis</name>
    <dbReference type="NCBI Taxonomy" id="568603"/>
    <lineage>
        <taxon>Bacteria</taxon>
        <taxon>Bacillati</taxon>
        <taxon>Bacillota</taxon>
        <taxon>Bacilli</taxon>
        <taxon>Bacillales</taxon>
        <taxon>Staphylococcaceae</taxon>
        <taxon>Jeotgalicoccus</taxon>
    </lineage>
</organism>
<protein>
    <recommendedName>
        <fullName evidence="4 14">3-oxoacyl-[acyl-carrier-protein] synthase 2</fullName>
        <ecNumber evidence="3 14">2.3.1.179</ecNumber>
    </recommendedName>
</protein>
<dbReference type="InterPro" id="IPR016039">
    <property type="entry name" value="Thiolase-like"/>
</dbReference>
<dbReference type="NCBIfam" id="TIGR03150">
    <property type="entry name" value="fabF"/>
    <property type="match status" value="1"/>
</dbReference>
<keyword evidence="18" id="KW-1185">Reference proteome</keyword>
<dbReference type="SMART" id="SM00825">
    <property type="entry name" value="PKS_KS"/>
    <property type="match status" value="1"/>
</dbReference>
<evidence type="ECO:0000259" key="16">
    <source>
        <dbReference type="PROSITE" id="PS52004"/>
    </source>
</evidence>
<name>A0ABR9XX85_9STAP</name>
<evidence type="ECO:0000256" key="14">
    <source>
        <dbReference type="PIRNR" id="PIRNR000447"/>
    </source>
</evidence>
<evidence type="ECO:0000256" key="15">
    <source>
        <dbReference type="RuleBase" id="RU003694"/>
    </source>
</evidence>
<dbReference type="PANTHER" id="PTHR11712:SF336">
    <property type="entry name" value="3-OXOACYL-[ACYL-CARRIER-PROTEIN] SYNTHASE, MITOCHONDRIAL"/>
    <property type="match status" value="1"/>
</dbReference>
<accession>A0ABR9XX85</accession>
<proteinExistence type="inferred from homology"/>
<sequence length="411" mass="44058">MRRVVVTGMGAVTPIGINLADMWANIEDGNHGFRTVTRVNPENYKTIIAAEVKNFDPETVMTRRDSRKMDLYAQYAIAAADEAFNMSGYKINENNEYDTGVIVGSGSGGYIAMQDNIIRMNEKGPNKVEALFHIKTPVNMAAANIAMRFGLKGDSMSISTACASGTHSIGEAFMKIRQGQLTACLAGGAEGTLNDSTFSGFSVLKAMSTQTNPDLASRPFDKERDGFIPGEGAGILMLESFDSAVERGAKIYAEITGYGATTDAYHLTAPPSDGKGAGTAIKKAIRMAHISPKDISYINAHGTSTVLNDSGETNAIKYALGKSAYDVPISSTKSYFGHLFGAAGSTEAIVSIQAILNSFIPPTLGLKNRDTECDLDYVPLTGRKQQLEYVLSNSMGFGGHNASLLFKRWSE</sequence>
<evidence type="ECO:0000256" key="5">
    <source>
        <dbReference type="ARBA" id="ARBA00022516"/>
    </source>
</evidence>
<comment type="caution">
    <text evidence="17">The sequence shown here is derived from an EMBL/GenBank/DDBJ whole genome shotgun (WGS) entry which is preliminary data.</text>
</comment>
<dbReference type="PANTHER" id="PTHR11712">
    <property type="entry name" value="POLYKETIDE SYNTHASE-RELATED"/>
    <property type="match status" value="1"/>
</dbReference>
<dbReference type="NCBIfam" id="NF005589">
    <property type="entry name" value="PRK07314.1"/>
    <property type="match status" value="1"/>
</dbReference>
<evidence type="ECO:0000313" key="17">
    <source>
        <dbReference type="EMBL" id="MBF0753614.1"/>
    </source>
</evidence>
<dbReference type="CDD" id="cd00834">
    <property type="entry name" value="KAS_I_II"/>
    <property type="match status" value="1"/>
</dbReference>
<evidence type="ECO:0000256" key="1">
    <source>
        <dbReference type="ARBA" id="ARBA00005194"/>
    </source>
</evidence>
<dbReference type="GO" id="GO:0004315">
    <property type="term" value="F:3-oxoacyl-[acyl-carrier-protein] synthase activity"/>
    <property type="evidence" value="ECO:0007669"/>
    <property type="project" value="UniProtKB-EC"/>
</dbReference>
<evidence type="ECO:0000256" key="7">
    <source>
        <dbReference type="ARBA" id="ARBA00022832"/>
    </source>
</evidence>
<keyword evidence="6 14" id="KW-0808">Transferase</keyword>
<keyword evidence="5 14" id="KW-0444">Lipid biosynthesis</keyword>
<evidence type="ECO:0000313" key="18">
    <source>
        <dbReference type="Proteomes" id="UP000647980"/>
    </source>
</evidence>
<dbReference type="RefSeq" id="WP_167753365.1">
    <property type="nucleotide sequence ID" value="NZ_JADGLW010000003.1"/>
</dbReference>
<dbReference type="InterPro" id="IPR017568">
    <property type="entry name" value="3-oxoacyl-ACP_synth-2"/>
</dbReference>
<feature type="domain" description="Ketosynthase family 3 (KS3)" evidence="16">
    <location>
        <begin position="1"/>
        <end position="408"/>
    </location>
</feature>
<gene>
    <name evidence="17" type="primary">fabF</name>
    <name evidence="17" type="ORF">IR135_04980</name>
</gene>
<evidence type="ECO:0000256" key="13">
    <source>
        <dbReference type="ARBA" id="ARBA00047659"/>
    </source>
</evidence>
<dbReference type="Pfam" id="PF02801">
    <property type="entry name" value="Ketoacyl-synt_C"/>
    <property type="match status" value="1"/>
</dbReference>
<dbReference type="InterPro" id="IPR018201">
    <property type="entry name" value="Ketoacyl_synth_AS"/>
</dbReference>
<comment type="pathway">
    <text evidence="1 14">Lipid metabolism; fatty acid biosynthesis.</text>
</comment>
<comment type="function">
    <text evidence="11 14">Involved in the type II fatty acid elongation cycle. Catalyzes the elongation of a wide range of acyl-ACP by the addition of two carbons from malonyl-ACP to an acyl acceptor. Can efficiently catalyze the conversion of palmitoleoyl-ACP (cis-hexadec-9-enoyl-ACP) to cis-vaccenoyl-ACP (cis-octadec-11-enoyl-ACP), an essential step in the thermal regulation of fatty acid composition.</text>
</comment>
<evidence type="ECO:0000256" key="3">
    <source>
        <dbReference type="ARBA" id="ARBA00012356"/>
    </source>
</evidence>
<dbReference type="InterPro" id="IPR014031">
    <property type="entry name" value="Ketoacyl_synth_C"/>
</dbReference>
<reference evidence="17 18" key="1">
    <citation type="submission" date="2020-10" db="EMBL/GenBank/DDBJ databases">
        <title>Mouse Oral microbiota.</title>
        <authorList>
            <person name="Joseph S."/>
            <person name="Aduse-Opoku J."/>
        </authorList>
    </citation>
    <scope>NUCLEOTIDE SEQUENCE [LARGE SCALE GENOMIC DNA]</scope>
    <source>
        <strain evidence="17 18">19428wE5_W307</strain>
    </source>
</reference>
<evidence type="ECO:0000256" key="2">
    <source>
        <dbReference type="ARBA" id="ARBA00008467"/>
    </source>
</evidence>
<evidence type="ECO:0000256" key="4">
    <source>
        <dbReference type="ARBA" id="ARBA00014657"/>
    </source>
</evidence>
<keyword evidence="10 14" id="KW-0012">Acyltransferase</keyword>
<comment type="catalytic activity">
    <reaction evidence="13 14">
        <text>a fatty acyl-[ACP] + malonyl-[ACP] + H(+) = a 3-oxoacyl-[ACP] + holo-[ACP] + CO2</text>
        <dbReference type="Rhea" id="RHEA:22836"/>
        <dbReference type="Rhea" id="RHEA-COMP:9623"/>
        <dbReference type="Rhea" id="RHEA-COMP:9685"/>
        <dbReference type="Rhea" id="RHEA-COMP:9916"/>
        <dbReference type="Rhea" id="RHEA-COMP:14125"/>
        <dbReference type="ChEBI" id="CHEBI:15378"/>
        <dbReference type="ChEBI" id="CHEBI:16526"/>
        <dbReference type="ChEBI" id="CHEBI:64479"/>
        <dbReference type="ChEBI" id="CHEBI:78449"/>
        <dbReference type="ChEBI" id="CHEBI:78776"/>
        <dbReference type="ChEBI" id="CHEBI:138651"/>
    </reaction>
</comment>
<evidence type="ECO:0000256" key="10">
    <source>
        <dbReference type="ARBA" id="ARBA00023315"/>
    </source>
</evidence>
<evidence type="ECO:0000256" key="9">
    <source>
        <dbReference type="ARBA" id="ARBA00023160"/>
    </source>
</evidence>
<keyword evidence="7" id="KW-0276">Fatty acid metabolism</keyword>
<keyword evidence="8" id="KW-0443">Lipid metabolism</keyword>
<dbReference type="InterPro" id="IPR014030">
    <property type="entry name" value="Ketoacyl_synth_N"/>
</dbReference>
<evidence type="ECO:0000256" key="8">
    <source>
        <dbReference type="ARBA" id="ARBA00023098"/>
    </source>
</evidence>
<dbReference type="PROSITE" id="PS52004">
    <property type="entry name" value="KS3_2"/>
    <property type="match status" value="1"/>
</dbReference>
<dbReference type="Proteomes" id="UP000647980">
    <property type="component" value="Unassembled WGS sequence"/>
</dbReference>
<dbReference type="Gene3D" id="3.40.47.10">
    <property type="match status" value="2"/>
</dbReference>
<dbReference type="SUPFAM" id="SSF53901">
    <property type="entry name" value="Thiolase-like"/>
    <property type="match status" value="2"/>
</dbReference>
<evidence type="ECO:0000256" key="6">
    <source>
        <dbReference type="ARBA" id="ARBA00022679"/>
    </source>
</evidence>
<evidence type="ECO:0000256" key="11">
    <source>
        <dbReference type="ARBA" id="ARBA00024006"/>
    </source>
</evidence>
<dbReference type="PIRSF" id="PIRSF000447">
    <property type="entry name" value="KAS_II"/>
    <property type="match status" value="1"/>
</dbReference>
<dbReference type="PROSITE" id="PS00606">
    <property type="entry name" value="KS3_1"/>
    <property type="match status" value="1"/>
</dbReference>
<keyword evidence="9 14" id="KW-0275">Fatty acid biosynthesis</keyword>
<comment type="catalytic activity">
    <reaction evidence="12 14">
        <text>(9Z)-hexadecenoyl-[ACP] + malonyl-[ACP] + H(+) = 3-oxo-(11Z)-octadecenoyl-[ACP] + holo-[ACP] + CO2</text>
        <dbReference type="Rhea" id="RHEA:55040"/>
        <dbReference type="Rhea" id="RHEA-COMP:9623"/>
        <dbReference type="Rhea" id="RHEA-COMP:9685"/>
        <dbReference type="Rhea" id="RHEA-COMP:10800"/>
        <dbReference type="Rhea" id="RHEA-COMP:14074"/>
        <dbReference type="ChEBI" id="CHEBI:15378"/>
        <dbReference type="ChEBI" id="CHEBI:16526"/>
        <dbReference type="ChEBI" id="CHEBI:64479"/>
        <dbReference type="ChEBI" id="CHEBI:78449"/>
        <dbReference type="ChEBI" id="CHEBI:83989"/>
        <dbReference type="ChEBI" id="CHEBI:138538"/>
        <dbReference type="EC" id="2.3.1.179"/>
    </reaction>
</comment>
<comment type="similarity">
    <text evidence="2 14 15">Belongs to the thiolase-like superfamily. Beta-ketoacyl-ACP synthases family.</text>
</comment>
<dbReference type="InterPro" id="IPR000794">
    <property type="entry name" value="Beta-ketoacyl_synthase"/>
</dbReference>
<dbReference type="EMBL" id="JADGLW010000003">
    <property type="protein sequence ID" value="MBF0753614.1"/>
    <property type="molecule type" value="Genomic_DNA"/>
</dbReference>
<evidence type="ECO:0000256" key="12">
    <source>
        <dbReference type="ARBA" id="ARBA00047318"/>
    </source>
</evidence>